<gene>
    <name evidence="1" type="ORF">ELH98_32750</name>
</gene>
<dbReference type="RefSeq" id="WP_130657326.1">
    <property type="nucleotide sequence ID" value="NZ_SINW01000003.1"/>
</dbReference>
<protein>
    <submittedName>
        <fullName evidence="1">Uncharacterized protein</fullName>
    </submittedName>
</protein>
<dbReference type="Proteomes" id="UP000291659">
    <property type="component" value="Unassembled WGS sequence"/>
</dbReference>
<organism evidence="1 2">
    <name type="scientific">Rhizobium ruizarguesonis</name>
    <dbReference type="NCBI Taxonomy" id="2081791"/>
    <lineage>
        <taxon>Bacteria</taxon>
        <taxon>Pseudomonadati</taxon>
        <taxon>Pseudomonadota</taxon>
        <taxon>Alphaproteobacteria</taxon>
        <taxon>Hyphomicrobiales</taxon>
        <taxon>Rhizobiaceae</taxon>
        <taxon>Rhizobium/Agrobacterium group</taxon>
        <taxon>Rhizobium</taxon>
    </lineage>
</organism>
<comment type="caution">
    <text evidence="1">The sequence shown here is derived from an EMBL/GenBank/DDBJ whole genome shotgun (WGS) entry which is preliminary data.</text>
</comment>
<proteinExistence type="predicted"/>
<accession>A0ABY1X023</accession>
<sequence>MSDTDMPPLTKAPEMYVHYCEEEGRTEWSGWGNSPSPAVTTRWWCFAHFPHRSYEQEQALRRMIEAAERGNIIQ</sequence>
<name>A0ABY1X023_9HYPH</name>
<dbReference type="EMBL" id="SIOX01000009">
    <property type="protein sequence ID" value="TAX66624.1"/>
    <property type="molecule type" value="Genomic_DNA"/>
</dbReference>
<reference evidence="1 2" key="1">
    <citation type="submission" date="2019-02" db="EMBL/GenBank/DDBJ databases">
        <title>The genomic architecture of introgression among sibling species of bacteria.</title>
        <authorList>
            <person name="Cavassim M.I.A."/>
            <person name="Moeskjaer S."/>
            <person name="Moslemi C."/>
            <person name="Fields B."/>
            <person name="Bachmann A."/>
            <person name="Vilhjalmsson B."/>
            <person name="Schierup M.H."/>
            <person name="Young J.P.W."/>
            <person name="Andersen S.U."/>
        </authorList>
    </citation>
    <scope>NUCLEOTIDE SEQUENCE [LARGE SCALE GENOMIC DNA]</scope>
    <source>
        <strain evidence="1 2">SM141A</strain>
    </source>
</reference>
<evidence type="ECO:0000313" key="2">
    <source>
        <dbReference type="Proteomes" id="UP000291659"/>
    </source>
</evidence>
<evidence type="ECO:0000313" key="1">
    <source>
        <dbReference type="EMBL" id="TAX66624.1"/>
    </source>
</evidence>
<keyword evidence="2" id="KW-1185">Reference proteome</keyword>